<dbReference type="PANTHER" id="PTHR45749">
    <property type="match status" value="1"/>
</dbReference>
<name>A0ABQ9HNF3_9NEOP</name>
<comment type="caution">
    <text evidence="2">The sequence shown here is derived from an EMBL/GenBank/DDBJ whole genome shotgun (WGS) entry which is preliminary data.</text>
</comment>
<feature type="domain" description="DUF4371" evidence="1">
    <location>
        <begin position="55"/>
        <end position="201"/>
    </location>
</feature>
<sequence>MENMIISLKVCEQQKKNVIEESRKKLIPIIKTVIFCGALNIPLTGHRDDGDLQTEPEKKYGEGNFRALLKFRIDAGDEILASHSGLSDKNASYISNTNQNEIIQCCGDAITEKIFAQIKNTKYFTIIVYETTDISIKEKLAICIRYFDTTSYEIREKFFRFIDVVDVSHNLQELNRLNLHISYCRGQAYDGVSNMSGKFKGVQARIATVQPLAIYSHYANHRLNLAISKAYSVASIRNTIGLPQLKKGKHAVKMMWETRWFEKHDTGLTFLDTLPCLPVALETTSESSESKEAMCFHFFTLYSRLSSLSVWWFWLRFLD</sequence>
<keyword evidence="3" id="KW-1185">Reference proteome</keyword>
<evidence type="ECO:0000259" key="1">
    <source>
        <dbReference type="Pfam" id="PF14291"/>
    </source>
</evidence>
<reference evidence="2 3" key="1">
    <citation type="submission" date="2023-02" db="EMBL/GenBank/DDBJ databases">
        <title>LHISI_Scaffold_Assembly.</title>
        <authorList>
            <person name="Stuart O.P."/>
            <person name="Cleave R."/>
            <person name="Magrath M.J.L."/>
            <person name="Mikheyev A.S."/>
        </authorList>
    </citation>
    <scope>NUCLEOTIDE SEQUENCE [LARGE SCALE GENOMIC DNA]</scope>
    <source>
        <strain evidence="2">Daus_M_001</strain>
        <tissue evidence="2">Leg muscle</tissue>
    </source>
</reference>
<dbReference type="Proteomes" id="UP001159363">
    <property type="component" value="Chromosome X"/>
</dbReference>
<evidence type="ECO:0000313" key="3">
    <source>
        <dbReference type="Proteomes" id="UP001159363"/>
    </source>
</evidence>
<organism evidence="2 3">
    <name type="scientific">Dryococelus australis</name>
    <dbReference type="NCBI Taxonomy" id="614101"/>
    <lineage>
        <taxon>Eukaryota</taxon>
        <taxon>Metazoa</taxon>
        <taxon>Ecdysozoa</taxon>
        <taxon>Arthropoda</taxon>
        <taxon>Hexapoda</taxon>
        <taxon>Insecta</taxon>
        <taxon>Pterygota</taxon>
        <taxon>Neoptera</taxon>
        <taxon>Polyneoptera</taxon>
        <taxon>Phasmatodea</taxon>
        <taxon>Verophasmatodea</taxon>
        <taxon>Anareolatae</taxon>
        <taxon>Phasmatidae</taxon>
        <taxon>Eurycanthinae</taxon>
        <taxon>Dryococelus</taxon>
    </lineage>
</organism>
<evidence type="ECO:0000313" key="2">
    <source>
        <dbReference type="EMBL" id="KAJ8885669.1"/>
    </source>
</evidence>
<dbReference type="Pfam" id="PF14291">
    <property type="entry name" value="DUF4371"/>
    <property type="match status" value="1"/>
</dbReference>
<dbReference type="InterPro" id="IPR025398">
    <property type="entry name" value="DUF4371"/>
</dbReference>
<protein>
    <recommendedName>
        <fullName evidence="1">DUF4371 domain-containing protein</fullName>
    </recommendedName>
</protein>
<dbReference type="PANTHER" id="PTHR45749:SF21">
    <property type="entry name" value="DUF4371 DOMAIN-CONTAINING PROTEIN"/>
    <property type="match status" value="1"/>
</dbReference>
<dbReference type="EMBL" id="JARBHB010000004">
    <property type="protein sequence ID" value="KAJ8885669.1"/>
    <property type="molecule type" value="Genomic_DNA"/>
</dbReference>
<proteinExistence type="predicted"/>
<accession>A0ABQ9HNF3</accession>
<gene>
    <name evidence="2" type="ORF">PR048_011867</name>
</gene>